<dbReference type="SUPFAM" id="SSF48371">
    <property type="entry name" value="ARM repeat"/>
    <property type="match status" value="1"/>
</dbReference>
<dbReference type="EMBL" id="JWZX01003375">
    <property type="protein sequence ID" value="KOO21288.1"/>
    <property type="molecule type" value="Genomic_DNA"/>
</dbReference>
<comment type="caution">
    <text evidence="3">The sequence shown here is derived from an EMBL/GenBank/DDBJ whole genome shotgun (WGS) entry which is preliminary data.</text>
</comment>
<feature type="region of interest" description="Disordered" evidence="2">
    <location>
        <begin position="201"/>
        <end position="224"/>
    </location>
</feature>
<evidence type="ECO:0000313" key="4">
    <source>
        <dbReference type="Proteomes" id="UP000037460"/>
    </source>
</evidence>
<dbReference type="PROSITE" id="PS50176">
    <property type="entry name" value="ARM_REPEAT"/>
    <property type="match status" value="3"/>
</dbReference>
<dbReference type="InterPro" id="IPR000225">
    <property type="entry name" value="Armadillo"/>
</dbReference>
<gene>
    <name evidence="3" type="ORF">Ctob_003404</name>
</gene>
<dbReference type="AlphaFoldDB" id="A0A0M0J4Z7"/>
<proteinExistence type="predicted"/>
<feature type="repeat" description="ARM" evidence="1">
    <location>
        <begin position="125"/>
        <end position="167"/>
    </location>
</feature>
<sequence length="877" mass="93960">MLIAKEIAALGEGRTAMRAATALKHEAMKGRDHSSAIAAAGAIPPLVALLGPDSPAELQDEAAAALRALCLGSDENRSDVLAAGAVPPLVSLLSSESAETQEQAAGLLASLAMNGETAAAIVTASGLRPLIRLCAERRCGVQFEAASALRNLAAHSPLHHAIIEAGATPVLEGIRHGAASATRSAAQGALKLLAPGPATGPLAPQPSALPLPSSPPPPTHPCSLEPVPGFLQGAWIRHYIRRAIDEIGTLGPPCTHPVLYVQTPHAFVDVRPWHGPANEGATMAFAGVTTTLSVLPPGAGSWAFGGARRVSWHACHNWGPPQPEYEACWAEALSGSPRATEDVGDFAPVDAWSGTAGRERACHRWPVWRERDPNGTLEEGWERIDGGDGRFFAARRGAALFVVAGNYWGYVEDCGERHLEGGSEGAATTAACYAVGTVQVATAPSSANETTVAWRVERCTDQQLEGSCLSLAGQSAAEWTLLPGCTLSWPPPKAQQGPLRAGEVQRGAVWPWRGVTGVLTSSARTPAEQKMACSFRWTPYKADARMGLNHQMSSLSCAINEASFLGRALVLPAFICTDSGHNRGEACPTFESLFDVELLGRLVRLRLSNSTSESGYTTIPKTCGSRCARDEYSCDRHPLLERRQHGFWFQACLQHSVDTDHLARRTEALLGLPNGHYDAETAPSLALLRSGLFYSKTLKAIARKVRRQIGGTYSSIHLRRSDKLRAAGAVQARVRDQATQTTTLLSLMRHWIPPRSTIYIGSTEPPAFFAPMASSYRLLFASNFSELLEPLSNNYATYAVESLLFVGSELYVETYGYTRGNYMRGCFPYHVQPKAGVGGRLTRQVFGVAYGRACSRMCHEDLHLIPPPTQRCVPDGS</sequence>
<feature type="compositionally biased region" description="Pro residues" evidence="2">
    <location>
        <begin position="203"/>
        <end position="220"/>
    </location>
</feature>
<dbReference type="Gene3D" id="1.25.10.10">
    <property type="entry name" value="Leucine-rich Repeat Variant"/>
    <property type="match status" value="1"/>
</dbReference>
<dbReference type="PANTHER" id="PTHR31469">
    <property type="entry name" value="OS07G0633600 PROTEIN"/>
    <property type="match status" value="1"/>
</dbReference>
<evidence type="ECO:0000256" key="1">
    <source>
        <dbReference type="PROSITE-ProRule" id="PRU00259"/>
    </source>
</evidence>
<evidence type="ECO:0000313" key="3">
    <source>
        <dbReference type="EMBL" id="KOO21288.1"/>
    </source>
</evidence>
<dbReference type="GO" id="GO:0005794">
    <property type="term" value="C:Golgi apparatus"/>
    <property type="evidence" value="ECO:0007669"/>
    <property type="project" value="TreeGrafter"/>
</dbReference>
<dbReference type="PANTHER" id="PTHR31469:SF8">
    <property type="entry name" value="OS07G0641000 PROTEIN"/>
    <property type="match status" value="1"/>
</dbReference>
<reference evidence="4" key="1">
    <citation type="journal article" date="2015" name="PLoS Genet.">
        <title>Genome Sequence and Transcriptome Analyses of Chrysochromulina tobin: Metabolic Tools for Enhanced Algal Fitness in the Prominent Order Prymnesiales (Haptophyceae).</title>
        <authorList>
            <person name="Hovde B.T."/>
            <person name="Deodato C.R."/>
            <person name="Hunsperger H.M."/>
            <person name="Ryken S.A."/>
            <person name="Yost W."/>
            <person name="Jha R.K."/>
            <person name="Patterson J."/>
            <person name="Monnat R.J. Jr."/>
            <person name="Barlow S.B."/>
            <person name="Starkenburg S.R."/>
            <person name="Cattolico R.A."/>
        </authorList>
    </citation>
    <scope>NUCLEOTIDE SEQUENCE</scope>
    <source>
        <strain evidence="4">CCMP291</strain>
    </source>
</reference>
<dbReference type="Proteomes" id="UP000037460">
    <property type="component" value="Unassembled WGS sequence"/>
</dbReference>
<dbReference type="SMART" id="SM00185">
    <property type="entry name" value="ARM"/>
    <property type="match status" value="3"/>
</dbReference>
<feature type="repeat" description="ARM" evidence="1">
    <location>
        <begin position="84"/>
        <end position="126"/>
    </location>
</feature>
<protein>
    <recommendedName>
        <fullName evidence="5">O-fucosyltransferase family protein</fullName>
    </recommendedName>
</protein>
<keyword evidence="4" id="KW-1185">Reference proteome</keyword>
<dbReference type="InterPro" id="IPR011989">
    <property type="entry name" value="ARM-like"/>
</dbReference>
<dbReference type="Pfam" id="PF00514">
    <property type="entry name" value="Arm"/>
    <property type="match status" value="3"/>
</dbReference>
<accession>A0A0M0J4Z7</accession>
<name>A0A0M0J4Z7_9EUKA</name>
<dbReference type="OrthoDB" id="1903705at2759"/>
<organism evidence="3 4">
    <name type="scientific">Chrysochromulina tobinii</name>
    <dbReference type="NCBI Taxonomy" id="1460289"/>
    <lineage>
        <taxon>Eukaryota</taxon>
        <taxon>Haptista</taxon>
        <taxon>Haptophyta</taxon>
        <taxon>Prymnesiophyceae</taxon>
        <taxon>Prymnesiales</taxon>
        <taxon>Chrysochromulinaceae</taxon>
        <taxon>Chrysochromulina</taxon>
    </lineage>
</organism>
<feature type="repeat" description="ARM" evidence="1">
    <location>
        <begin position="41"/>
        <end position="84"/>
    </location>
</feature>
<dbReference type="InterPro" id="IPR016024">
    <property type="entry name" value="ARM-type_fold"/>
</dbReference>
<evidence type="ECO:0008006" key="5">
    <source>
        <dbReference type="Google" id="ProtNLM"/>
    </source>
</evidence>
<evidence type="ECO:0000256" key="2">
    <source>
        <dbReference type="SAM" id="MobiDB-lite"/>
    </source>
</evidence>